<proteinExistence type="predicted"/>
<evidence type="ECO:0008006" key="6">
    <source>
        <dbReference type="Google" id="ProtNLM"/>
    </source>
</evidence>
<reference evidence="3 5" key="2">
    <citation type="submission" date="2016-10" db="EMBL/GenBank/DDBJ databases">
        <authorList>
            <person name="de Groot N.N."/>
        </authorList>
    </citation>
    <scope>NUCLEOTIDE SEQUENCE [LARGE SCALE GENOMIC DNA]</scope>
    <source>
        <strain evidence="3 5">DSM 25947</strain>
    </source>
</reference>
<dbReference type="EMBL" id="FOHT01000044">
    <property type="protein sequence ID" value="SEU10170.1"/>
    <property type="molecule type" value="Genomic_DNA"/>
</dbReference>
<sequence>MKPTILKLSLFALLLLFAGVGCEDDDPTCACGIENPQENLEWLNHILQKRFYTEVYSIQYLGQEFIGVYDGPDVIDGAAVIYACDGEQFCAYWGETGKWTCDDINSEEFLTALNNKELIYKQETNPYWEENE</sequence>
<accession>X5E5M3</accession>
<dbReference type="PROSITE" id="PS51257">
    <property type="entry name" value="PROKAR_LIPOPROTEIN"/>
    <property type="match status" value="1"/>
</dbReference>
<evidence type="ECO:0000256" key="1">
    <source>
        <dbReference type="SAM" id="SignalP"/>
    </source>
</evidence>
<dbReference type="KEGG" id="dori:FH5T_11335"/>
<organism evidence="3 5">
    <name type="scientific">Draconibacterium orientale</name>
    <dbReference type="NCBI Taxonomy" id="1168034"/>
    <lineage>
        <taxon>Bacteria</taxon>
        <taxon>Pseudomonadati</taxon>
        <taxon>Bacteroidota</taxon>
        <taxon>Bacteroidia</taxon>
        <taxon>Marinilabiliales</taxon>
        <taxon>Prolixibacteraceae</taxon>
        <taxon>Draconibacterium</taxon>
    </lineage>
</organism>
<evidence type="ECO:0000313" key="5">
    <source>
        <dbReference type="Proteomes" id="UP000181981"/>
    </source>
</evidence>
<name>X5E5M3_9BACT</name>
<reference evidence="2 4" key="1">
    <citation type="submission" date="2014-03" db="EMBL/GenBank/DDBJ databases">
        <title>Complete genome sequence of a deeply braunched marine Bacteroidia bacterium Draconibacterium orientale type strain FH5T.</title>
        <authorList>
            <person name="Li X."/>
            <person name="Wang X."/>
            <person name="Xie Z."/>
            <person name="Du Z."/>
            <person name="Chen G."/>
        </authorList>
    </citation>
    <scope>NUCLEOTIDE SEQUENCE [LARGE SCALE GENOMIC DNA]</scope>
    <source>
        <strain evidence="2 4">FH5</strain>
    </source>
</reference>
<dbReference type="RefSeq" id="WP_038558365.1">
    <property type="nucleotide sequence ID" value="NZ_CAXXJF010000003.1"/>
</dbReference>
<dbReference type="EMBL" id="CP007451">
    <property type="protein sequence ID" value="AHW61931.1"/>
    <property type="molecule type" value="Genomic_DNA"/>
</dbReference>
<dbReference type="HOGENOM" id="CLU_1913740_0_0_10"/>
<dbReference type="OrthoDB" id="880459at2"/>
<gene>
    <name evidence="2" type="ORF">FH5T_11335</name>
    <name evidence="3" type="ORF">SAMN05444285_14427</name>
</gene>
<evidence type="ECO:0000313" key="4">
    <source>
        <dbReference type="Proteomes" id="UP000023772"/>
    </source>
</evidence>
<dbReference type="STRING" id="1168034.FH5T_11335"/>
<keyword evidence="1" id="KW-0732">Signal</keyword>
<evidence type="ECO:0000313" key="2">
    <source>
        <dbReference type="EMBL" id="AHW61931.1"/>
    </source>
</evidence>
<feature type="chain" id="PRO_5010515254" description="Lipoprotein" evidence="1">
    <location>
        <begin position="24"/>
        <end position="132"/>
    </location>
</feature>
<dbReference type="Proteomes" id="UP000023772">
    <property type="component" value="Chromosome"/>
</dbReference>
<keyword evidence="4" id="KW-1185">Reference proteome</keyword>
<protein>
    <recommendedName>
        <fullName evidence="6">Lipoprotein</fullName>
    </recommendedName>
</protein>
<feature type="signal peptide" evidence="1">
    <location>
        <begin position="1"/>
        <end position="23"/>
    </location>
</feature>
<dbReference type="AlphaFoldDB" id="X5E5M3"/>
<evidence type="ECO:0000313" key="3">
    <source>
        <dbReference type="EMBL" id="SEU10170.1"/>
    </source>
</evidence>
<dbReference type="Proteomes" id="UP000181981">
    <property type="component" value="Unassembled WGS sequence"/>
</dbReference>